<name>A2VCH3_9TELE</name>
<evidence type="ECO:0000313" key="15">
    <source>
        <dbReference type="EMBL" id="BAF46835.1"/>
    </source>
</evidence>
<dbReference type="Pfam" id="PF00895">
    <property type="entry name" value="ATP-synt_8"/>
    <property type="match status" value="1"/>
</dbReference>
<keyword evidence="10" id="KW-0472">Membrane</keyword>
<protein>
    <recommendedName>
        <fullName evidence="14">ATP synthase complex subunit 8</fullName>
    </recommendedName>
</protein>
<geneLocation type="mitochondrion" evidence="15"/>
<keyword evidence="8 14" id="KW-0406">Ion transport</keyword>
<dbReference type="EMBL" id="AP009129">
    <property type="protein sequence ID" value="BAF46835.1"/>
    <property type="molecule type" value="Genomic_DNA"/>
</dbReference>
<evidence type="ECO:0000256" key="6">
    <source>
        <dbReference type="ARBA" id="ARBA00022781"/>
    </source>
</evidence>
<dbReference type="GO" id="GO:0045259">
    <property type="term" value="C:proton-transporting ATP synthase complex"/>
    <property type="evidence" value="ECO:0007669"/>
    <property type="project" value="UniProtKB-KW"/>
</dbReference>
<accession>A2VCH3</accession>
<comment type="function">
    <text evidence="12">Subunit 8, of the mitochondrial membrane ATP synthase complex (F(1)F(0) ATP synthase or Complex V) that produces ATP from ADP in the presence of a proton gradient across the membrane which is generated by electron transport complexes of the respiratory chain. ATP synthase complex consist of a soluble F(1) head domain - the catalytic core - and a membrane F(1) domain - the membrane proton channel. These two domains are linked by a central stalk rotating inside the F(1) region and a stationary peripheral stalk. During catalysis, ATP synthesis in the catalytic domain of F(1) is coupled via a rotary mechanism of the central stalk subunits to proton translocation. In vivo, can only synthesize ATP although its ATP hydrolase activity can be activated artificially in vitro. Part of the complex F(0) domain.</text>
</comment>
<dbReference type="PANTHER" id="PTHR39937:SF1">
    <property type="entry name" value="ATP SYNTHASE PROTEIN 8"/>
    <property type="match status" value="1"/>
</dbReference>
<evidence type="ECO:0000256" key="14">
    <source>
        <dbReference type="RuleBase" id="RU003661"/>
    </source>
</evidence>
<comment type="similarity">
    <text evidence="2 14">Belongs to the ATPase protein 8 family.</text>
</comment>
<keyword evidence="3 14" id="KW-0813">Transport</keyword>
<evidence type="ECO:0000256" key="4">
    <source>
        <dbReference type="ARBA" id="ARBA00022547"/>
    </source>
</evidence>
<evidence type="ECO:0000256" key="5">
    <source>
        <dbReference type="ARBA" id="ARBA00022692"/>
    </source>
</evidence>
<dbReference type="GO" id="GO:0031966">
    <property type="term" value="C:mitochondrial membrane"/>
    <property type="evidence" value="ECO:0007669"/>
    <property type="project" value="UniProtKB-SubCell"/>
</dbReference>
<dbReference type="InterPro" id="IPR050635">
    <property type="entry name" value="ATPase_protein_8"/>
</dbReference>
<dbReference type="GO" id="GO:0015078">
    <property type="term" value="F:proton transmembrane transporter activity"/>
    <property type="evidence" value="ECO:0007669"/>
    <property type="project" value="InterPro"/>
</dbReference>
<dbReference type="InterPro" id="IPR001421">
    <property type="entry name" value="ATP8_metazoa"/>
</dbReference>
<keyword evidence="9 14" id="KW-0496">Mitochondrion</keyword>
<evidence type="ECO:0000256" key="9">
    <source>
        <dbReference type="ARBA" id="ARBA00023128"/>
    </source>
</evidence>
<keyword evidence="6 14" id="KW-0375">Hydrogen ion transport</keyword>
<comment type="subunit">
    <text evidence="13">Component of the ATP synthase complex composed at least of ATP5F1A/subunit alpha, ATP5F1B/subunit beta, ATP5MC1/subunit c (homooctomer), MT-ATP6/subunit a, MT-ATP8/subunit 8, ATP5ME/subunit e, ATP5MF/subunit f, ATP5MG/subunit g, ATP5MK/subunit k, ATP5MJ/subunit j, ATP5F1C/subunit gamma, ATP5F1D/subunit delta, ATP5F1E/subunit epsilon, ATP5PF/subunit F6, ATP5PB/subunit b, ATP5PD/subunit d, ATP5PO/subunit OSCP. ATP synthase complex consists of a soluble F(1) head domain (subunits alpha(3) and beta(3)) - the catalytic core - and a membrane F(0) domain - the membrane proton channel (subunits c, a, 8, e, f, g, k and j). These two domains are linked by a central stalk (subunits gamma, delta, and epsilon) rotating inside the F1 region and a stationary peripheral stalk (subunits F6, b, d, and OSCP).</text>
</comment>
<dbReference type="AlphaFoldDB" id="A2VCH3"/>
<keyword evidence="5 14" id="KW-0812">Transmembrane</keyword>
<keyword evidence="4 14" id="KW-0138">CF(0)</keyword>
<evidence type="ECO:0000256" key="13">
    <source>
        <dbReference type="ARBA" id="ARBA00064647"/>
    </source>
</evidence>
<evidence type="ECO:0000256" key="12">
    <source>
        <dbReference type="ARBA" id="ARBA00053067"/>
    </source>
</evidence>
<proteinExistence type="inferred from homology"/>
<organism evidence="15">
    <name type="scientific">Ditrema temminckii</name>
    <name type="common">Temminck's surfperch</name>
    <dbReference type="NCBI Taxonomy" id="83878"/>
    <lineage>
        <taxon>Eukaryota</taxon>
        <taxon>Metazoa</taxon>
        <taxon>Chordata</taxon>
        <taxon>Craniata</taxon>
        <taxon>Vertebrata</taxon>
        <taxon>Euteleostomi</taxon>
        <taxon>Actinopterygii</taxon>
        <taxon>Neopterygii</taxon>
        <taxon>Teleostei</taxon>
        <taxon>Neoteleostei</taxon>
        <taxon>Acanthomorphata</taxon>
        <taxon>Ovalentaria</taxon>
        <taxon>Embiotocidae</taxon>
        <taxon>Ditrema</taxon>
    </lineage>
</organism>
<evidence type="ECO:0000256" key="1">
    <source>
        <dbReference type="ARBA" id="ARBA00004304"/>
    </source>
</evidence>
<reference evidence="15" key="1">
    <citation type="journal article" date="2007" name="BMC Evol. Biol.">
        <title>Independent evolution of the specialized pharyngeal jaw apparatus in cichlid and labrid fishes.</title>
        <authorList>
            <person name="Mabuchi K."/>
            <person name="Miya M."/>
            <person name="Azuma Y."/>
            <person name="Nishida M."/>
        </authorList>
    </citation>
    <scope>NUCLEOTIDE SEQUENCE</scope>
    <source>
        <tissue evidence="15">Mussle</tissue>
    </source>
</reference>
<keyword evidence="11" id="KW-0066">ATP synthesis</keyword>
<keyword evidence="7" id="KW-1133">Transmembrane helix</keyword>
<sequence length="55" mass="6421">MPQLNPSPWFVILIFSWLIFAAIVPPKILAYLFPNEPSLQSTSKSNKQPWGWPWH</sequence>
<evidence type="ECO:0000256" key="3">
    <source>
        <dbReference type="ARBA" id="ARBA00022448"/>
    </source>
</evidence>
<evidence type="ECO:0000256" key="11">
    <source>
        <dbReference type="ARBA" id="ARBA00023310"/>
    </source>
</evidence>
<dbReference type="PANTHER" id="PTHR39937">
    <property type="entry name" value="ATP SYNTHASE PROTEIN 8"/>
    <property type="match status" value="1"/>
</dbReference>
<gene>
    <name evidence="15" type="primary">ATPase 8</name>
</gene>
<evidence type="ECO:0000256" key="10">
    <source>
        <dbReference type="ARBA" id="ARBA00023136"/>
    </source>
</evidence>
<dbReference type="GO" id="GO:0015986">
    <property type="term" value="P:proton motive force-driven ATP synthesis"/>
    <property type="evidence" value="ECO:0007669"/>
    <property type="project" value="InterPro"/>
</dbReference>
<evidence type="ECO:0000256" key="2">
    <source>
        <dbReference type="ARBA" id="ARBA00008892"/>
    </source>
</evidence>
<evidence type="ECO:0000256" key="7">
    <source>
        <dbReference type="ARBA" id="ARBA00022989"/>
    </source>
</evidence>
<comment type="subcellular location">
    <subcellularLocation>
        <location evidence="1 14">Mitochondrion membrane</location>
        <topology evidence="1 14">Single-pass membrane protein</topology>
    </subcellularLocation>
</comment>
<evidence type="ECO:0000256" key="8">
    <source>
        <dbReference type="ARBA" id="ARBA00023065"/>
    </source>
</evidence>